<organism evidence="2 3">
    <name type="scientific">Cervus elaphus hippelaphus</name>
    <name type="common">European red deer</name>
    <dbReference type="NCBI Taxonomy" id="46360"/>
    <lineage>
        <taxon>Eukaryota</taxon>
        <taxon>Metazoa</taxon>
        <taxon>Chordata</taxon>
        <taxon>Craniata</taxon>
        <taxon>Vertebrata</taxon>
        <taxon>Euteleostomi</taxon>
        <taxon>Mammalia</taxon>
        <taxon>Eutheria</taxon>
        <taxon>Laurasiatheria</taxon>
        <taxon>Artiodactyla</taxon>
        <taxon>Ruminantia</taxon>
        <taxon>Pecora</taxon>
        <taxon>Cervidae</taxon>
        <taxon>Cervinae</taxon>
        <taxon>Cervus</taxon>
    </lineage>
</organism>
<evidence type="ECO:0000256" key="1">
    <source>
        <dbReference type="SAM" id="MobiDB-lite"/>
    </source>
</evidence>
<keyword evidence="3" id="KW-1185">Reference proteome</keyword>
<dbReference type="AlphaFoldDB" id="A0A212DDJ1"/>
<dbReference type="EMBL" id="MKHE01000004">
    <property type="protein sequence ID" value="OWK16315.1"/>
    <property type="molecule type" value="Genomic_DNA"/>
</dbReference>
<reference evidence="2 3" key="1">
    <citation type="journal article" date="2018" name="Mol. Genet. Genomics">
        <title>The red deer Cervus elaphus genome CerEla1.0: sequencing, annotating, genes, and chromosomes.</title>
        <authorList>
            <person name="Bana N.A."/>
            <person name="Nyiri A."/>
            <person name="Nagy J."/>
            <person name="Frank K."/>
            <person name="Nagy T."/>
            <person name="Steger V."/>
            <person name="Schiller M."/>
            <person name="Lakatos P."/>
            <person name="Sugar L."/>
            <person name="Horn P."/>
            <person name="Barta E."/>
            <person name="Orosz L."/>
        </authorList>
    </citation>
    <scope>NUCLEOTIDE SEQUENCE [LARGE SCALE GENOMIC DNA]</scope>
    <source>
        <strain evidence="2">Hungarian</strain>
    </source>
</reference>
<comment type="caution">
    <text evidence="2">The sequence shown here is derived from an EMBL/GenBank/DDBJ whole genome shotgun (WGS) entry which is preliminary data.</text>
</comment>
<proteinExistence type="predicted"/>
<evidence type="ECO:0000313" key="2">
    <source>
        <dbReference type="EMBL" id="OWK16315.1"/>
    </source>
</evidence>
<sequence length="85" mass="8873">MSQGAPGGPADSRSFFGPGCHRGGRLAAPGQRHPGPVRPAGAGDRPHRCGPGGSSLREVHRARGSCRCGHAWAFLPRTFFREEGG</sequence>
<evidence type="ECO:0000313" key="3">
    <source>
        <dbReference type="Proteomes" id="UP000242450"/>
    </source>
</evidence>
<feature type="region of interest" description="Disordered" evidence="1">
    <location>
        <begin position="1"/>
        <end position="56"/>
    </location>
</feature>
<gene>
    <name evidence="2" type="ORF">Celaphus_00004033</name>
</gene>
<dbReference type="Proteomes" id="UP000242450">
    <property type="component" value="Chromosome 4"/>
</dbReference>
<protein>
    <submittedName>
        <fullName evidence="2">Uncharacterized protein</fullName>
    </submittedName>
</protein>
<name>A0A212DDJ1_CEREH</name>
<accession>A0A212DDJ1</accession>